<organism evidence="1 2">
    <name type="scientific">Araneus ventricosus</name>
    <name type="common">Orbweaver spider</name>
    <name type="synonym">Epeira ventricosa</name>
    <dbReference type="NCBI Taxonomy" id="182803"/>
    <lineage>
        <taxon>Eukaryota</taxon>
        <taxon>Metazoa</taxon>
        <taxon>Ecdysozoa</taxon>
        <taxon>Arthropoda</taxon>
        <taxon>Chelicerata</taxon>
        <taxon>Arachnida</taxon>
        <taxon>Araneae</taxon>
        <taxon>Araneomorphae</taxon>
        <taxon>Entelegynae</taxon>
        <taxon>Araneoidea</taxon>
        <taxon>Araneidae</taxon>
        <taxon>Araneus</taxon>
    </lineage>
</organism>
<evidence type="ECO:0000313" key="1">
    <source>
        <dbReference type="EMBL" id="GBM32735.1"/>
    </source>
</evidence>
<keyword evidence="2" id="KW-1185">Reference proteome</keyword>
<proteinExistence type="predicted"/>
<name>A0A4Y2EXW2_ARAVE</name>
<accession>A0A4Y2EXW2</accession>
<sequence>MPEKSFLIHDDIMPSFMKTLHNIHESCQGSFVLDNIFTPRRKVFNTGASWNERASSLCRFLSSGLDLLWHRKRIDRVNINGTCEDRSRMAHVL</sequence>
<gene>
    <name evidence="1" type="ORF">AVEN_69637_1</name>
</gene>
<evidence type="ECO:0000313" key="2">
    <source>
        <dbReference type="Proteomes" id="UP000499080"/>
    </source>
</evidence>
<comment type="caution">
    <text evidence="1">The sequence shown here is derived from an EMBL/GenBank/DDBJ whole genome shotgun (WGS) entry which is preliminary data.</text>
</comment>
<protein>
    <submittedName>
        <fullName evidence="1">Uncharacterized protein</fullName>
    </submittedName>
</protein>
<dbReference type="Proteomes" id="UP000499080">
    <property type="component" value="Unassembled WGS sequence"/>
</dbReference>
<dbReference type="AlphaFoldDB" id="A0A4Y2EXW2"/>
<dbReference type="EMBL" id="BGPR01000716">
    <property type="protein sequence ID" value="GBM32735.1"/>
    <property type="molecule type" value="Genomic_DNA"/>
</dbReference>
<reference evidence="1 2" key="1">
    <citation type="journal article" date="2019" name="Sci. Rep.">
        <title>Orb-weaving spider Araneus ventricosus genome elucidates the spidroin gene catalogue.</title>
        <authorList>
            <person name="Kono N."/>
            <person name="Nakamura H."/>
            <person name="Ohtoshi R."/>
            <person name="Moran D.A.P."/>
            <person name="Shinohara A."/>
            <person name="Yoshida Y."/>
            <person name="Fujiwara M."/>
            <person name="Mori M."/>
            <person name="Tomita M."/>
            <person name="Arakawa K."/>
        </authorList>
    </citation>
    <scope>NUCLEOTIDE SEQUENCE [LARGE SCALE GENOMIC DNA]</scope>
</reference>